<dbReference type="InterPro" id="IPR050678">
    <property type="entry name" value="DNA_Partitioning_ATPase"/>
</dbReference>
<dbReference type="KEGG" id="mya:MORIYA_4159"/>
<evidence type="ECO:0000256" key="1">
    <source>
        <dbReference type="ARBA" id="ARBA00060876"/>
    </source>
</evidence>
<dbReference type="Gene3D" id="3.40.50.300">
    <property type="entry name" value="P-loop containing nucleotide triphosphate hydrolases"/>
    <property type="match status" value="1"/>
</dbReference>
<evidence type="ECO:0000313" key="3">
    <source>
        <dbReference type="EMBL" id="SQD80611.1"/>
    </source>
</evidence>
<dbReference type="FunFam" id="3.40.50.300:FF:000285">
    <property type="entry name" value="Sporulation initiation inhibitor Soj"/>
    <property type="match status" value="1"/>
</dbReference>
<dbReference type="PANTHER" id="PTHR13696:SF69">
    <property type="entry name" value="PLASMID PARTITIONING PROTEIN-RELATED"/>
    <property type="match status" value="1"/>
</dbReference>
<comment type="similarity">
    <text evidence="1">To B.subtilis soj.</text>
</comment>
<sequence length="263" mass="29190">MNVWTVANQKGGVGKTTTAITLAGLLSEQGQRVLLIDTDPHASLTSYLNYDCDDLTVGLFDLFVAPMLDAELVHNATIETPYNGINLLPATMALATLDRTLGHRDGMGLILKNIITLVSEDYDFVIIDCPPVLGVMMVNALASSDRILVPVQTEFLALKGLDRMVKTFEIMQRSCTNKFHYTVIPTMFDRRTKASLVSLQTLQQNYSQNIWRAVIPVDTQFRNASLKHMPPSMYSRSSRGVAAYGELLQDLLAGIKQQDRMYG</sequence>
<evidence type="ECO:0000313" key="4">
    <source>
        <dbReference type="Proteomes" id="UP000250163"/>
    </source>
</evidence>
<dbReference type="Proteomes" id="UP000250163">
    <property type="component" value="Chromosome MORIYA"/>
</dbReference>
<evidence type="ECO:0000259" key="2">
    <source>
        <dbReference type="Pfam" id="PF13614"/>
    </source>
</evidence>
<dbReference type="Pfam" id="PF13614">
    <property type="entry name" value="AAA_31"/>
    <property type="match status" value="1"/>
</dbReference>
<name>A0A330LXF0_9GAMM</name>
<dbReference type="CDD" id="cd02042">
    <property type="entry name" value="ParAB_family"/>
    <property type="match status" value="1"/>
</dbReference>
<proteinExistence type="predicted"/>
<dbReference type="RefSeq" id="WP_112718060.1">
    <property type="nucleotide sequence ID" value="NZ_LS483250.1"/>
</dbReference>
<dbReference type="EMBL" id="LS483250">
    <property type="protein sequence ID" value="SQD80611.1"/>
    <property type="molecule type" value="Genomic_DNA"/>
</dbReference>
<gene>
    <name evidence="3" type="ORF">MORIYA_4159</name>
</gene>
<dbReference type="SUPFAM" id="SSF52540">
    <property type="entry name" value="P-loop containing nucleoside triphosphate hydrolases"/>
    <property type="match status" value="1"/>
</dbReference>
<keyword evidence="4" id="KW-1185">Reference proteome</keyword>
<feature type="domain" description="AAA" evidence="2">
    <location>
        <begin position="2"/>
        <end position="178"/>
    </location>
</feature>
<dbReference type="OrthoDB" id="9815116at2"/>
<dbReference type="AlphaFoldDB" id="A0A330LXF0"/>
<dbReference type="PANTHER" id="PTHR13696">
    <property type="entry name" value="P-LOOP CONTAINING NUCLEOSIDE TRIPHOSPHATE HYDROLASE"/>
    <property type="match status" value="1"/>
</dbReference>
<dbReference type="InterPro" id="IPR027417">
    <property type="entry name" value="P-loop_NTPase"/>
</dbReference>
<accession>A0A330LXF0</accession>
<protein>
    <submittedName>
        <fullName evidence="3">ParA family protein</fullName>
    </submittedName>
</protein>
<reference evidence="4" key="1">
    <citation type="submission" date="2018-05" db="EMBL/GenBank/DDBJ databases">
        <authorList>
            <person name="Cea G.-C."/>
            <person name="William W."/>
        </authorList>
    </citation>
    <scope>NUCLEOTIDE SEQUENCE [LARGE SCALE GENOMIC DNA]</scope>
    <source>
        <strain evidence="4">DB21MT 5</strain>
    </source>
</reference>
<dbReference type="InterPro" id="IPR025669">
    <property type="entry name" value="AAA_dom"/>
</dbReference>
<organism evidence="3 4">
    <name type="scientific">Moritella yayanosii</name>
    <dbReference type="NCBI Taxonomy" id="69539"/>
    <lineage>
        <taxon>Bacteria</taxon>
        <taxon>Pseudomonadati</taxon>
        <taxon>Pseudomonadota</taxon>
        <taxon>Gammaproteobacteria</taxon>
        <taxon>Alteromonadales</taxon>
        <taxon>Moritellaceae</taxon>
        <taxon>Moritella</taxon>
    </lineage>
</organism>